<dbReference type="AlphaFoldDB" id="A0A4E0R0X3"/>
<gene>
    <name evidence="1" type="ORF">PN36_23820</name>
</gene>
<proteinExistence type="predicted"/>
<sequence length="88" mass="10171">MIKEEKFQNALYALQALLIQARSMAYEKVDHQRLAELLDDAEELPQLIAVAEDKTDDFKAALTDLSKQYHCPYVLQQFEQPQSHSNAY</sequence>
<protein>
    <submittedName>
        <fullName evidence="1">Uncharacterized protein</fullName>
    </submittedName>
</protein>
<comment type="caution">
    <text evidence="1">The sequence shown here is derived from an EMBL/GenBank/DDBJ whole genome shotgun (WGS) entry which is preliminary data.</text>
</comment>
<evidence type="ECO:0000313" key="1">
    <source>
        <dbReference type="EMBL" id="TGO02511.1"/>
    </source>
</evidence>
<accession>A0A4E0R0X3</accession>
<dbReference type="EMBL" id="JSZA02000120">
    <property type="protein sequence ID" value="TGO02511.1"/>
    <property type="molecule type" value="Genomic_DNA"/>
</dbReference>
<name>A0A4E0R0X3_9GAMM</name>
<organism evidence="1 2">
    <name type="scientific">Candidatus Thiomargarita nelsonii</name>
    <dbReference type="NCBI Taxonomy" id="1003181"/>
    <lineage>
        <taxon>Bacteria</taxon>
        <taxon>Pseudomonadati</taxon>
        <taxon>Pseudomonadota</taxon>
        <taxon>Gammaproteobacteria</taxon>
        <taxon>Thiotrichales</taxon>
        <taxon>Thiotrichaceae</taxon>
        <taxon>Thiomargarita</taxon>
    </lineage>
</organism>
<keyword evidence="2" id="KW-1185">Reference proteome</keyword>
<reference evidence="1 2" key="1">
    <citation type="journal article" date="2016" name="Front. Microbiol.">
        <title>Single-Cell (Meta-)Genomics of a Dimorphic Candidatus Thiomargarita nelsonii Reveals Genomic Plasticity.</title>
        <authorList>
            <person name="Flood B.E."/>
            <person name="Fliss P."/>
            <person name="Jones D.S."/>
            <person name="Dick G.J."/>
            <person name="Jain S."/>
            <person name="Kaster A.K."/>
            <person name="Winkel M."/>
            <person name="Mussmann M."/>
            <person name="Bailey J."/>
        </authorList>
    </citation>
    <scope>NUCLEOTIDE SEQUENCE [LARGE SCALE GENOMIC DNA]</scope>
    <source>
        <strain evidence="1">Hydrate Ridge</strain>
    </source>
</reference>
<dbReference type="Proteomes" id="UP000030428">
    <property type="component" value="Unassembled WGS sequence"/>
</dbReference>
<evidence type="ECO:0000313" key="2">
    <source>
        <dbReference type="Proteomes" id="UP000030428"/>
    </source>
</evidence>